<dbReference type="Ensembl" id="ENSCAFT00040038834.1">
    <property type="protein sequence ID" value="ENSCAFP00040033870.1"/>
    <property type="gene ID" value="ENSCAFG00040020785.1"/>
</dbReference>
<keyword evidence="5 13" id="KW-0547">Nucleotide-binding</keyword>
<evidence type="ECO:0000256" key="8">
    <source>
        <dbReference type="ARBA" id="ARBA00023069"/>
    </source>
</evidence>
<feature type="domain" description="Kinesin motor" evidence="17">
    <location>
        <begin position="4"/>
        <end position="341"/>
    </location>
</feature>
<dbReference type="SUPFAM" id="SSF52540">
    <property type="entry name" value="P-loop containing nucleoside triphosphate hydrolases"/>
    <property type="match status" value="1"/>
</dbReference>
<proteinExistence type="inferred from homology"/>
<dbReference type="Gene3D" id="3.40.850.10">
    <property type="entry name" value="Kinesin motor domain"/>
    <property type="match status" value="1"/>
</dbReference>
<dbReference type="InterPro" id="IPR036961">
    <property type="entry name" value="Kinesin_motor_dom_sf"/>
</dbReference>
<comment type="function">
    <text evidence="12">Plus end-directed microtubule-dependent motor protein that regulates the length of motile cilia by mediating depolymerization of microtubules at ciliary tips.</text>
</comment>
<dbReference type="CDD" id="cd01370">
    <property type="entry name" value="KISc_KIP3_like"/>
    <property type="match status" value="1"/>
</dbReference>
<dbReference type="PRINTS" id="PR00380">
    <property type="entry name" value="KINESINHEAVY"/>
</dbReference>
<organism evidence="19 21">
    <name type="scientific">Canis lupus familiaris</name>
    <name type="common">Dog</name>
    <name type="synonym">Canis familiaris</name>
    <dbReference type="NCBI Taxonomy" id="9615"/>
    <lineage>
        <taxon>Eukaryota</taxon>
        <taxon>Metazoa</taxon>
        <taxon>Chordata</taxon>
        <taxon>Craniata</taxon>
        <taxon>Vertebrata</taxon>
        <taxon>Euteleostomi</taxon>
        <taxon>Mammalia</taxon>
        <taxon>Eutheria</taxon>
        <taxon>Laurasiatheria</taxon>
        <taxon>Carnivora</taxon>
        <taxon>Caniformia</taxon>
        <taxon>Canidae</taxon>
        <taxon>Canis</taxon>
    </lineage>
</organism>
<evidence type="ECO:0000256" key="10">
    <source>
        <dbReference type="ARBA" id="ARBA00023212"/>
    </source>
</evidence>
<feature type="region of interest" description="Disordered" evidence="16">
    <location>
        <begin position="194"/>
        <end position="215"/>
    </location>
</feature>
<evidence type="ECO:0000313" key="19">
    <source>
        <dbReference type="Ensembl" id="ENSCAFP00040033870.1"/>
    </source>
</evidence>
<feature type="coiled-coil region" evidence="15">
    <location>
        <begin position="527"/>
        <end position="585"/>
    </location>
</feature>
<dbReference type="SMART" id="SM00129">
    <property type="entry name" value="KISc"/>
    <property type="match status" value="1"/>
</dbReference>
<evidence type="ECO:0000313" key="20">
    <source>
        <dbReference type="Proteomes" id="UP000002254"/>
    </source>
</evidence>
<dbReference type="Pfam" id="PF00225">
    <property type="entry name" value="Kinesin"/>
    <property type="match status" value="1"/>
</dbReference>
<feature type="compositionally biased region" description="Acidic residues" evidence="16">
    <location>
        <begin position="484"/>
        <end position="500"/>
    </location>
</feature>
<evidence type="ECO:0000256" key="15">
    <source>
        <dbReference type="SAM" id="Coils"/>
    </source>
</evidence>
<evidence type="ECO:0000256" key="4">
    <source>
        <dbReference type="ARBA" id="ARBA00022701"/>
    </source>
</evidence>
<evidence type="ECO:0000313" key="18">
    <source>
        <dbReference type="Ensembl" id="ENSCAFP00000046810.1"/>
    </source>
</evidence>
<keyword evidence="9 13" id="KW-0505">Motor protein</keyword>
<reference evidence="18 20" key="1">
    <citation type="journal article" date="2005" name="Nature">
        <title>Genome sequence, comparative analysis and haplotype structure of the domestic dog.</title>
        <authorList>
            <consortium name="Broad Sequencing Platform"/>
            <person name="Lindblad-Toh K."/>
            <person name="Wade C.M."/>
            <person name="Mikkelsen T.S."/>
            <person name="Karlsson E.K."/>
            <person name="Jaffe D.B."/>
            <person name="Kamal M."/>
            <person name="Clamp M."/>
            <person name="Chang J.L."/>
            <person name="Kulbokas E.J. III"/>
            <person name="Zody M.C."/>
            <person name="Mauceli E."/>
            <person name="Xie X."/>
            <person name="Breen M."/>
            <person name="Wayne R.K."/>
            <person name="Ostrander E.A."/>
            <person name="Ponting C.P."/>
            <person name="Galibert F."/>
            <person name="Smith D.R."/>
            <person name="DeJong P.J."/>
            <person name="Kirkness E."/>
            <person name="Alvarez P."/>
            <person name="Biagi T."/>
            <person name="Brockman W."/>
            <person name="Butler J."/>
            <person name="Chin C.W."/>
            <person name="Cook A."/>
            <person name="Cuff J."/>
            <person name="Daly M.J."/>
            <person name="DeCaprio D."/>
            <person name="Gnerre S."/>
            <person name="Grabherr M."/>
            <person name="Kellis M."/>
            <person name="Kleber M."/>
            <person name="Bardeleben C."/>
            <person name="Goodstadt L."/>
            <person name="Heger A."/>
            <person name="Hitte C."/>
            <person name="Kim L."/>
            <person name="Koepfli K.P."/>
            <person name="Parker H.G."/>
            <person name="Pollinger J.P."/>
            <person name="Searle S.M."/>
            <person name="Sutter N.B."/>
            <person name="Thomas R."/>
            <person name="Webber C."/>
            <person name="Baldwin J."/>
            <person name="Abebe A."/>
            <person name="Abouelleil A."/>
            <person name="Aftuck L."/>
            <person name="Ait-Zahra M."/>
            <person name="Aldredge T."/>
            <person name="Allen N."/>
            <person name="An P."/>
            <person name="Anderson S."/>
            <person name="Antoine C."/>
            <person name="Arachchi H."/>
            <person name="Aslam A."/>
            <person name="Ayotte L."/>
            <person name="Bachantsang P."/>
            <person name="Barry A."/>
            <person name="Bayul T."/>
            <person name="Benamara M."/>
            <person name="Berlin A."/>
            <person name="Bessette D."/>
            <person name="Blitshteyn B."/>
            <person name="Bloom T."/>
            <person name="Blye J."/>
            <person name="Boguslavskiy L."/>
            <person name="Bonnet C."/>
            <person name="Boukhgalter B."/>
            <person name="Brown A."/>
            <person name="Cahill P."/>
            <person name="Calixte N."/>
            <person name="Camarata J."/>
            <person name="Cheshatsang Y."/>
            <person name="Chu J."/>
            <person name="Citroen M."/>
            <person name="Collymore A."/>
            <person name="Cooke P."/>
            <person name="Dawoe T."/>
            <person name="Daza R."/>
            <person name="Decktor K."/>
            <person name="DeGray S."/>
            <person name="Dhargay N."/>
            <person name="Dooley K."/>
            <person name="Dooley K."/>
            <person name="Dorje P."/>
            <person name="Dorjee K."/>
            <person name="Dorris L."/>
            <person name="Duffey N."/>
            <person name="Dupes A."/>
            <person name="Egbiremolen O."/>
            <person name="Elong R."/>
            <person name="Falk J."/>
            <person name="Farina A."/>
            <person name="Faro S."/>
            <person name="Ferguson D."/>
            <person name="Ferreira P."/>
            <person name="Fisher S."/>
            <person name="FitzGerald M."/>
            <person name="Foley K."/>
            <person name="Foley C."/>
            <person name="Franke A."/>
            <person name="Friedrich D."/>
            <person name="Gage D."/>
            <person name="Garber M."/>
            <person name="Gearin G."/>
            <person name="Giannoukos G."/>
            <person name="Goode T."/>
            <person name="Goyette A."/>
            <person name="Graham J."/>
            <person name="Grandbois E."/>
            <person name="Gyaltsen K."/>
            <person name="Hafez N."/>
            <person name="Hagopian D."/>
            <person name="Hagos B."/>
            <person name="Hall J."/>
            <person name="Healy C."/>
            <person name="Hegarty R."/>
            <person name="Honan T."/>
            <person name="Horn A."/>
            <person name="Houde N."/>
            <person name="Hughes L."/>
            <person name="Hunnicutt L."/>
            <person name="Husby M."/>
            <person name="Jester B."/>
            <person name="Jones C."/>
            <person name="Kamat A."/>
            <person name="Kanga B."/>
            <person name="Kells C."/>
            <person name="Khazanovich D."/>
            <person name="Kieu A.C."/>
            <person name="Kisner P."/>
            <person name="Kumar M."/>
            <person name="Lance K."/>
            <person name="Landers T."/>
            <person name="Lara M."/>
            <person name="Lee W."/>
            <person name="Leger J.P."/>
            <person name="Lennon N."/>
            <person name="Leuper L."/>
            <person name="LeVine S."/>
            <person name="Liu J."/>
            <person name="Liu X."/>
            <person name="Lokyitsang Y."/>
            <person name="Lokyitsang T."/>
            <person name="Lui A."/>
            <person name="Macdonald J."/>
            <person name="Major J."/>
            <person name="Marabella R."/>
            <person name="Maru K."/>
            <person name="Matthews C."/>
            <person name="McDonough S."/>
            <person name="Mehta T."/>
            <person name="Meldrim J."/>
            <person name="Melnikov A."/>
            <person name="Meneus L."/>
            <person name="Mihalev A."/>
            <person name="Mihova T."/>
            <person name="Miller K."/>
            <person name="Mittelman R."/>
            <person name="Mlenga V."/>
            <person name="Mulrain L."/>
            <person name="Munson G."/>
            <person name="Navidi A."/>
            <person name="Naylor J."/>
            <person name="Nguyen T."/>
            <person name="Nguyen N."/>
            <person name="Nguyen C."/>
            <person name="Nguyen T."/>
            <person name="Nicol R."/>
            <person name="Norbu N."/>
            <person name="Norbu C."/>
            <person name="Novod N."/>
            <person name="Nyima T."/>
            <person name="Olandt P."/>
            <person name="O'Neill B."/>
            <person name="O'Neill K."/>
            <person name="Osman S."/>
            <person name="Oyono L."/>
            <person name="Patti C."/>
            <person name="Perrin D."/>
            <person name="Phunkhang P."/>
            <person name="Pierre F."/>
            <person name="Priest M."/>
            <person name="Rachupka A."/>
            <person name="Raghuraman S."/>
            <person name="Rameau R."/>
            <person name="Ray V."/>
            <person name="Raymond C."/>
            <person name="Rege F."/>
            <person name="Rise C."/>
            <person name="Rogers J."/>
            <person name="Rogov P."/>
            <person name="Sahalie J."/>
            <person name="Settipalli S."/>
            <person name="Sharpe T."/>
            <person name="Shea T."/>
            <person name="Sheehan M."/>
            <person name="Sherpa N."/>
            <person name="Shi J."/>
            <person name="Shih D."/>
            <person name="Sloan J."/>
            <person name="Smith C."/>
            <person name="Sparrow T."/>
            <person name="Stalker J."/>
            <person name="Stange-Thomann N."/>
            <person name="Stavropoulos S."/>
            <person name="Stone C."/>
            <person name="Stone S."/>
            <person name="Sykes S."/>
            <person name="Tchuinga P."/>
            <person name="Tenzing P."/>
            <person name="Tesfaye S."/>
            <person name="Thoulutsang D."/>
            <person name="Thoulutsang Y."/>
            <person name="Topham K."/>
            <person name="Topping I."/>
            <person name="Tsamla T."/>
            <person name="Vassiliev H."/>
            <person name="Venkataraman V."/>
            <person name="Vo A."/>
            <person name="Wangchuk T."/>
            <person name="Wangdi T."/>
            <person name="Weiand M."/>
            <person name="Wilkinson J."/>
            <person name="Wilson A."/>
            <person name="Yadav S."/>
            <person name="Yang S."/>
            <person name="Yang X."/>
            <person name="Young G."/>
            <person name="Yu Q."/>
            <person name="Zainoun J."/>
            <person name="Zembek L."/>
            <person name="Zimmer A."/>
            <person name="Lander E.S."/>
        </authorList>
    </citation>
    <scope>NUCLEOTIDE SEQUENCE [LARGE SCALE GENOMIC DNA]</scope>
    <source>
        <strain evidence="18">Boxer</strain>
    </source>
</reference>
<feature type="binding site" evidence="13">
    <location>
        <begin position="97"/>
        <end position="104"/>
    </location>
    <ligand>
        <name>ATP</name>
        <dbReference type="ChEBI" id="CHEBI:30616"/>
    </ligand>
</feature>
<dbReference type="PANTHER" id="PTHR47968">
    <property type="entry name" value="CENTROMERE PROTEIN E"/>
    <property type="match status" value="1"/>
</dbReference>
<evidence type="ECO:0000256" key="14">
    <source>
        <dbReference type="RuleBase" id="RU000394"/>
    </source>
</evidence>
<dbReference type="GO" id="GO:0005524">
    <property type="term" value="F:ATP binding"/>
    <property type="evidence" value="ECO:0007669"/>
    <property type="project" value="UniProtKB-UniRule"/>
</dbReference>
<evidence type="ECO:0000256" key="16">
    <source>
        <dbReference type="SAM" id="MobiDB-lite"/>
    </source>
</evidence>
<dbReference type="PROSITE" id="PS50067">
    <property type="entry name" value="KINESIN_MOTOR_2"/>
    <property type="match status" value="1"/>
</dbReference>
<gene>
    <name evidence="18" type="primary">LOC489893</name>
</gene>
<evidence type="ECO:0000256" key="13">
    <source>
        <dbReference type="PROSITE-ProRule" id="PRU00283"/>
    </source>
</evidence>
<sequence length="849" mass="94343">MVSCLQVALRIRPLSDTELEEGATVIAHKVGDQMVVLMDPGEDPEDTLRTHRSREKTFIFDTVFDQHASQEDVYRATTQHLVEGVVSGYNATVFAYGPSGAGKTYTMLGMDAEPGIYLQTLADLFRAIEEIRDSTDCSVSMSYLEIYNEVIRDLLNPSSGFLDLREDSRGSIQIAGIMEVSTSNAQEIMQLLTKGNRQRTQEPTATNKTSSRSHAVLQVTVRQRSRGPDLVEEVRVGKLFMVDLAGSERASQTQNRGKRMKEGAHINRSLLALGNCINALSEKGGSRAQYVNFRDSKLTRLLKDALGGNSRTVMIAHISPASTYFEESRTTLLYAYRAKNIKTRVKRNLLNVSYRIAQYTDVISDLRREIEHLKSKIEKQEGEKRGKPSVCEAQSRAKLLGPLWLRHPTQVSLHSPFLPRPMNKIRAQLIGAFKEQLEMRRSLVELENTNIELHVDTSRHLLTIADWEREKTHQHAHRERTSERDEEPAEADADGDEGESVEPHEVALAREEVNMLLAEQRKTAALKAGLEQRLANAKKKASQLEKLLPTQVISEDQREVLRLLCRAHELEVENTELQANNLCRRNLMCQKDFVIQRYHQHRLLCEQLIQDQWQLIQGEAAPSQPQRDEALLMVGDSPSPQWPGGGGDSSQPSALPCPRAPVPGYETLSRCTGKRGVAKHSVQGVLVSVRDPGTRTHMACMAQTIRGAVRVTERPHMETPPSRKSSFISLDYLPSNVHKKEDTIFSTSRAVTHACFPGSAGVGIAVPESLARRRCLYSRELGAGSLNRLLLLHAVMSSSLRVSPVDCGTARGPSGIPHPALSQAPEPAALGGQASGRASRRFGEALKVC</sequence>
<evidence type="ECO:0000256" key="12">
    <source>
        <dbReference type="ARBA" id="ARBA00055376"/>
    </source>
</evidence>
<keyword evidence="7 15" id="KW-0175">Coiled coil</keyword>
<accession>A0A8C0TBV7</accession>
<keyword evidence="8" id="KW-0969">Cilium</keyword>
<dbReference type="GO" id="GO:0007018">
    <property type="term" value="P:microtubule-based movement"/>
    <property type="evidence" value="ECO:0007669"/>
    <property type="project" value="InterPro"/>
</dbReference>
<dbReference type="Ensembl" id="ENSCAFT00000068671.2">
    <property type="protein sequence ID" value="ENSCAFP00000046810.1"/>
    <property type="gene ID" value="ENSCAFG00000048327.2"/>
</dbReference>
<dbReference type="GO" id="GO:0003777">
    <property type="term" value="F:microtubule motor activity"/>
    <property type="evidence" value="ECO:0007669"/>
    <property type="project" value="InterPro"/>
</dbReference>
<dbReference type="InterPro" id="IPR027640">
    <property type="entry name" value="Kinesin-like_fam"/>
</dbReference>
<dbReference type="InterPro" id="IPR027417">
    <property type="entry name" value="P-loop_NTPase"/>
</dbReference>
<feature type="compositionally biased region" description="Polar residues" evidence="16">
    <location>
        <begin position="201"/>
        <end position="213"/>
    </location>
</feature>
<keyword evidence="3" id="KW-0963">Cytoplasm</keyword>
<reference evidence="19" key="3">
    <citation type="submission" date="2025-05" db="UniProtKB">
        <authorList>
            <consortium name="Ensembl"/>
        </authorList>
    </citation>
    <scope>IDENTIFICATION</scope>
</reference>
<evidence type="ECO:0000256" key="5">
    <source>
        <dbReference type="ARBA" id="ARBA00022741"/>
    </source>
</evidence>
<dbReference type="InterPro" id="IPR019821">
    <property type="entry name" value="Kinesin_motor_CS"/>
</dbReference>
<dbReference type="GO" id="GO:0008017">
    <property type="term" value="F:microtubule binding"/>
    <property type="evidence" value="ECO:0007669"/>
    <property type="project" value="InterPro"/>
</dbReference>
<evidence type="ECO:0000259" key="17">
    <source>
        <dbReference type="PROSITE" id="PS50067"/>
    </source>
</evidence>
<dbReference type="PANTHER" id="PTHR47968:SF69">
    <property type="entry name" value="KINESIN-LIKE PROTEIN"/>
    <property type="match status" value="1"/>
</dbReference>
<dbReference type="PROSITE" id="PS00411">
    <property type="entry name" value="KINESIN_MOTOR_1"/>
    <property type="match status" value="1"/>
</dbReference>
<name>A0A8C0TBV7_CANLF</name>
<accession>A0A8P0NX00</accession>
<comment type="similarity">
    <text evidence="13 14">Belongs to the TRAFAC class myosin-kinesin ATPase superfamily. Kinesin family.</text>
</comment>
<dbReference type="FunFam" id="3.40.850.10:FF:000037">
    <property type="entry name" value="kinesin-like protein KIF19"/>
    <property type="match status" value="1"/>
</dbReference>
<reference evidence="19" key="2">
    <citation type="submission" date="2018-10" db="EMBL/GenBank/DDBJ databases">
        <title>De novo assembly of a Great Dane genome.</title>
        <authorList>
            <person name="Kidd J.M."/>
            <person name="Pendleton A.L."/>
            <person name="Shen F."/>
            <person name="Emery S."/>
        </authorList>
    </citation>
    <scope>NUCLEOTIDE SEQUENCE [LARGE SCALE GENOMIC DNA]</scope>
    <source>
        <strain evidence="19">Great Dane</strain>
    </source>
</reference>
<comment type="subcellular location">
    <subcellularLocation>
        <location evidence="1">Cell projection</location>
        <location evidence="1">Cilium</location>
    </subcellularLocation>
    <subcellularLocation>
        <location evidence="2">Cytoplasm</location>
        <location evidence="2">Cytoskeleton</location>
    </subcellularLocation>
</comment>
<feature type="region of interest" description="Disordered" evidence="16">
    <location>
        <begin position="633"/>
        <end position="655"/>
    </location>
</feature>
<keyword evidence="11" id="KW-0966">Cell projection</keyword>
<keyword evidence="4 14" id="KW-0493">Microtubule</keyword>
<keyword evidence="6 13" id="KW-0067">ATP-binding</keyword>
<feature type="compositionally biased region" description="Basic and acidic residues" evidence="16">
    <location>
        <begin position="470"/>
        <end position="483"/>
    </location>
</feature>
<evidence type="ECO:0000256" key="9">
    <source>
        <dbReference type="ARBA" id="ARBA00023175"/>
    </source>
</evidence>
<dbReference type="GO" id="GO:0005874">
    <property type="term" value="C:microtubule"/>
    <property type="evidence" value="ECO:0007669"/>
    <property type="project" value="UniProtKB-KW"/>
</dbReference>
<protein>
    <recommendedName>
        <fullName evidence="14">Kinesin-like protein</fullName>
    </recommendedName>
</protein>
<keyword evidence="10" id="KW-0206">Cytoskeleton</keyword>
<feature type="region of interest" description="Disordered" evidence="16">
    <location>
        <begin position="470"/>
        <end position="502"/>
    </location>
</feature>
<evidence type="ECO:0000313" key="21">
    <source>
        <dbReference type="Proteomes" id="UP000694542"/>
    </source>
</evidence>
<dbReference type="Proteomes" id="UP000002254">
    <property type="component" value="Chromosome 6"/>
</dbReference>
<feature type="coiled-coil region" evidence="15">
    <location>
        <begin position="356"/>
        <end position="383"/>
    </location>
</feature>
<dbReference type="AlphaFoldDB" id="A0A8C0TBV7"/>
<evidence type="ECO:0000256" key="2">
    <source>
        <dbReference type="ARBA" id="ARBA00004245"/>
    </source>
</evidence>
<dbReference type="Proteomes" id="UP000694542">
    <property type="component" value="Chromosome 6"/>
</dbReference>
<evidence type="ECO:0000256" key="11">
    <source>
        <dbReference type="ARBA" id="ARBA00023273"/>
    </source>
</evidence>
<evidence type="ECO:0000256" key="3">
    <source>
        <dbReference type="ARBA" id="ARBA00022490"/>
    </source>
</evidence>
<evidence type="ECO:0000256" key="7">
    <source>
        <dbReference type="ARBA" id="ARBA00023054"/>
    </source>
</evidence>
<evidence type="ECO:0000256" key="1">
    <source>
        <dbReference type="ARBA" id="ARBA00004138"/>
    </source>
</evidence>
<dbReference type="InterPro" id="IPR001752">
    <property type="entry name" value="Kinesin_motor_dom"/>
</dbReference>
<evidence type="ECO:0000256" key="6">
    <source>
        <dbReference type="ARBA" id="ARBA00022840"/>
    </source>
</evidence>
<feature type="region of interest" description="Disordered" evidence="16">
    <location>
        <begin position="807"/>
        <end position="834"/>
    </location>
</feature>
<dbReference type="GO" id="GO:0005929">
    <property type="term" value="C:cilium"/>
    <property type="evidence" value="ECO:0007669"/>
    <property type="project" value="UniProtKB-SubCell"/>
</dbReference>